<dbReference type="PANTHER" id="PTHR23521:SF2">
    <property type="entry name" value="TRANSPORTER MFS SUPERFAMILY"/>
    <property type="match status" value="1"/>
</dbReference>
<dbReference type="SUPFAM" id="SSF103473">
    <property type="entry name" value="MFS general substrate transporter"/>
    <property type="match status" value="1"/>
</dbReference>
<evidence type="ECO:0000256" key="1">
    <source>
        <dbReference type="ARBA" id="ARBA00004651"/>
    </source>
</evidence>
<feature type="transmembrane region" description="Helical" evidence="7">
    <location>
        <begin position="40"/>
        <end position="60"/>
    </location>
</feature>
<dbReference type="PANTHER" id="PTHR23521">
    <property type="entry name" value="TRANSPORTER MFS SUPERFAMILY"/>
    <property type="match status" value="1"/>
</dbReference>
<feature type="transmembrane region" description="Helical" evidence="7">
    <location>
        <begin position="360"/>
        <end position="382"/>
    </location>
</feature>
<keyword evidence="5 7" id="KW-1133">Transmembrane helix</keyword>
<gene>
    <name evidence="9" type="ORF">ABID56_001225</name>
</gene>
<feature type="transmembrane region" description="Helical" evidence="7">
    <location>
        <begin position="243"/>
        <end position="263"/>
    </location>
</feature>
<keyword evidence="6 7" id="KW-0472">Membrane</keyword>
<feature type="transmembrane region" description="Helical" evidence="7">
    <location>
        <begin position="325"/>
        <end position="348"/>
    </location>
</feature>
<dbReference type="InterPro" id="IPR011701">
    <property type="entry name" value="MFS"/>
</dbReference>
<keyword evidence="4 7" id="KW-0812">Transmembrane</keyword>
<accession>A0ABV2KU73</accession>
<protein>
    <submittedName>
        <fullName evidence="9">MFS family permease</fullName>
    </submittedName>
</protein>
<evidence type="ECO:0000256" key="5">
    <source>
        <dbReference type="ARBA" id="ARBA00022989"/>
    </source>
</evidence>
<dbReference type="InterPro" id="IPR020846">
    <property type="entry name" value="MFS_dom"/>
</dbReference>
<feature type="transmembrane region" description="Helical" evidence="7">
    <location>
        <begin position="157"/>
        <end position="177"/>
    </location>
</feature>
<dbReference type="CDD" id="cd17477">
    <property type="entry name" value="MFS_YcaD_like"/>
    <property type="match status" value="1"/>
</dbReference>
<dbReference type="EMBL" id="JBEPMX010000005">
    <property type="protein sequence ID" value="MET3683134.1"/>
    <property type="molecule type" value="Genomic_DNA"/>
</dbReference>
<comment type="subcellular location">
    <subcellularLocation>
        <location evidence="1">Cell membrane</location>
        <topology evidence="1">Multi-pass membrane protein</topology>
    </subcellularLocation>
</comment>
<feature type="transmembrane region" description="Helical" evidence="7">
    <location>
        <begin position="7"/>
        <end position="28"/>
    </location>
</feature>
<reference evidence="9 10" key="1">
    <citation type="submission" date="2024-06" db="EMBL/GenBank/DDBJ databases">
        <title>Genomic Encyclopedia of Type Strains, Phase IV (KMG-IV): sequencing the most valuable type-strain genomes for metagenomic binning, comparative biology and taxonomic classification.</title>
        <authorList>
            <person name="Goeker M."/>
        </authorList>
    </citation>
    <scope>NUCLEOTIDE SEQUENCE [LARGE SCALE GENOMIC DNA]</scope>
    <source>
        <strain evidence="9 10">DSM 23520</strain>
    </source>
</reference>
<dbReference type="Gene3D" id="1.20.1250.20">
    <property type="entry name" value="MFS general substrate transporter like domains"/>
    <property type="match status" value="2"/>
</dbReference>
<evidence type="ECO:0000256" key="7">
    <source>
        <dbReference type="SAM" id="Phobius"/>
    </source>
</evidence>
<evidence type="ECO:0000256" key="3">
    <source>
        <dbReference type="ARBA" id="ARBA00022475"/>
    </source>
</evidence>
<proteinExistence type="predicted"/>
<feature type="domain" description="Major facilitator superfamily (MFS) profile" evidence="8">
    <location>
        <begin position="6"/>
        <end position="382"/>
    </location>
</feature>
<dbReference type="PROSITE" id="PS50850">
    <property type="entry name" value="MFS"/>
    <property type="match status" value="1"/>
</dbReference>
<evidence type="ECO:0000256" key="6">
    <source>
        <dbReference type="ARBA" id="ARBA00023136"/>
    </source>
</evidence>
<dbReference type="Proteomes" id="UP001549167">
    <property type="component" value="Unassembled WGS sequence"/>
</dbReference>
<dbReference type="InterPro" id="IPR047200">
    <property type="entry name" value="MFS_YcaD-like"/>
</dbReference>
<evidence type="ECO:0000256" key="2">
    <source>
        <dbReference type="ARBA" id="ARBA00022448"/>
    </source>
</evidence>
<feature type="transmembrane region" description="Helical" evidence="7">
    <location>
        <begin position="270"/>
        <end position="289"/>
    </location>
</feature>
<evidence type="ECO:0000256" key="4">
    <source>
        <dbReference type="ARBA" id="ARBA00022692"/>
    </source>
</evidence>
<organism evidence="9 10">
    <name type="scientific">Alkalibacillus flavidus</name>
    <dbReference type="NCBI Taxonomy" id="546021"/>
    <lineage>
        <taxon>Bacteria</taxon>
        <taxon>Bacillati</taxon>
        <taxon>Bacillota</taxon>
        <taxon>Bacilli</taxon>
        <taxon>Bacillales</taxon>
        <taxon>Bacillaceae</taxon>
        <taxon>Alkalibacillus</taxon>
    </lineage>
</organism>
<dbReference type="RefSeq" id="WP_354219727.1">
    <property type="nucleotide sequence ID" value="NZ_JBEPMX010000005.1"/>
</dbReference>
<keyword evidence="10" id="KW-1185">Reference proteome</keyword>
<comment type="caution">
    <text evidence="9">The sequence shown here is derived from an EMBL/GenBank/DDBJ whole genome shotgun (WGS) entry which is preliminary data.</text>
</comment>
<name>A0ABV2KU73_9BACI</name>
<evidence type="ECO:0000313" key="9">
    <source>
        <dbReference type="EMBL" id="MET3683134.1"/>
    </source>
</evidence>
<feature type="transmembrane region" description="Helical" evidence="7">
    <location>
        <begin position="67"/>
        <end position="87"/>
    </location>
</feature>
<feature type="transmembrane region" description="Helical" evidence="7">
    <location>
        <begin position="93"/>
        <end position="110"/>
    </location>
</feature>
<dbReference type="Pfam" id="PF07690">
    <property type="entry name" value="MFS_1"/>
    <property type="match status" value="1"/>
</dbReference>
<feature type="transmembrane region" description="Helical" evidence="7">
    <location>
        <begin position="205"/>
        <end position="223"/>
    </location>
</feature>
<keyword evidence="2" id="KW-0813">Transport</keyword>
<evidence type="ECO:0000259" key="8">
    <source>
        <dbReference type="PROSITE" id="PS50850"/>
    </source>
</evidence>
<keyword evidence="3" id="KW-1003">Cell membrane</keyword>
<evidence type="ECO:0000313" key="10">
    <source>
        <dbReference type="Proteomes" id="UP001549167"/>
    </source>
</evidence>
<dbReference type="InterPro" id="IPR036259">
    <property type="entry name" value="MFS_trans_sf"/>
</dbReference>
<feature type="transmembrane region" description="Helical" evidence="7">
    <location>
        <begin position="295"/>
        <end position="313"/>
    </location>
</feature>
<feature type="transmembrane region" description="Helical" evidence="7">
    <location>
        <begin position="131"/>
        <end position="151"/>
    </location>
</feature>
<sequence>MSTRQRFAVLVALVGISGFSQGMLLPLISVLLESEGVSSTINGLHATALYIGILIISPFLEPPLRRYGYKPMILVGGALVFSSIFLFTIWESIWFWFVLRLLVGVGDNILHFGTQTWITTTTPEFKRGRSIAIYGLSFGFGFTIGPLMTPLVEINPALPFIASSLLCIIVWSLMYWVKNEWPETDPDVQLTTTKTTKRFQGAMKYAWIALLAPFTYGFLETTLHSNFPVYALRLGHDVTTISYIIPFFAAGSLISQIPLGMLSDRIGRPIVLKIVLVGGSISFFAATFFEQSVLGLILCFAVAGMLVGSLYSLGVSYMTDLLPNALLPAGNILCGVMFSFGSIAGPLLGGSYIDLFPELSFFYIIVAFIGLIFILMLTHSLLRREATS</sequence>